<organism evidence="2 3">
    <name type="scientific">Anatilimnocola aggregata</name>
    <dbReference type="NCBI Taxonomy" id="2528021"/>
    <lineage>
        <taxon>Bacteria</taxon>
        <taxon>Pseudomonadati</taxon>
        <taxon>Planctomycetota</taxon>
        <taxon>Planctomycetia</taxon>
        <taxon>Pirellulales</taxon>
        <taxon>Pirellulaceae</taxon>
        <taxon>Anatilimnocola</taxon>
    </lineage>
</organism>
<dbReference type="KEGG" id="aagg:ETAA8_48020"/>
<protein>
    <submittedName>
        <fullName evidence="2">Uncharacterized protein</fullName>
    </submittedName>
</protein>
<feature type="compositionally biased region" description="Polar residues" evidence="1">
    <location>
        <begin position="125"/>
        <end position="148"/>
    </location>
</feature>
<dbReference type="RefSeq" id="WP_145093886.1">
    <property type="nucleotide sequence ID" value="NZ_CP036274.1"/>
</dbReference>
<accession>A0A517YHH2</accession>
<feature type="region of interest" description="Disordered" evidence="1">
    <location>
        <begin position="125"/>
        <end position="161"/>
    </location>
</feature>
<reference evidence="2 3" key="1">
    <citation type="submission" date="2019-02" db="EMBL/GenBank/DDBJ databases">
        <title>Deep-cultivation of Planctomycetes and their phenomic and genomic characterization uncovers novel biology.</title>
        <authorList>
            <person name="Wiegand S."/>
            <person name="Jogler M."/>
            <person name="Boedeker C."/>
            <person name="Pinto D."/>
            <person name="Vollmers J."/>
            <person name="Rivas-Marin E."/>
            <person name="Kohn T."/>
            <person name="Peeters S.H."/>
            <person name="Heuer A."/>
            <person name="Rast P."/>
            <person name="Oberbeckmann S."/>
            <person name="Bunk B."/>
            <person name="Jeske O."/>
            <person name="Meyerdierks A."/>
            <person name="Storesund J.E."/>
            <person name="Kallscheuer N."/>
            <person name="Luecker S."/>
            <person name="Lage O.M."/>
            <person name="Pohl T."/>
            <person name="Merkel B.J."/>
            <person name="Hornburger P."/>
            <person name="Mueller R.-W."/>
            <person name="Bruemmer F."/>
            <person name="Labrenz M."/>
            <person name="Spormann A.M."/>
            <person name="Op den Camp H."/>
            <person name="Overmann J."/>
            <person name="Amann R."/>
            <person name="Jetten M.S.M."/>
            <person name="Mascher T."/>
            <person name="Medema M.H."/>
            <person name="Devos D.P."/>
            <person name="Kaster A.-K."/>
            <person name="Ovreas L."/>
            <person name="Rohde M."/>
            <person name="Galperin M.Y."/>
            <person name="Jogler C."/>
        </authorList>
    </citation>
    <scope>NUCLEOTIDE SEQUENCE [LARGE SCALE GENOMIC DNA]</scope>
    <source>
        <strain evidence="2 3">ETA_A8</strain>
    </source>
</reference>
<dbReference type="EMBL" id="CP036274">
    <property type="protein sequence ID" value="QDU29687.1"/>
    <property type="molecule type" value="Genomic_DNA"/>
</dbReference>
<evidence type="ECO:0000256" key="1">
    <source>
        <dbReference type="SAM" id="MobiDB-lite"/>
    </source>
</evidence>
<dbReference type="Gene3D" id="1.20.120.20">
    <property type="entry name" value="Apolipoprotein"/>
    <property type="match status" value="1"/>
</dbReference>
<gene>
    <name evidence="2" type="ORF">ETAA8_48020</name>
</gene>
<keyword evidence="3" id="KW-1185">Reference proteome</keyword>
<evidence type="ECO:0000313" key="3">
    <source>
        <dbReference type="Proteomes" id="UP000315017"/>
    </source>
</evidence>
<name>A0A517YHH2_9BACT</name>
<sequence>MDHSAEMSIQETLAIRGQMDETRHALTEKLGMLEKQVTDTVQGAADTVENVKHAVEDTVYNVKASVRETVDAVGEAFNLAHHVERHPWPMVAGATAVGFVGGYMLMKKSPDELADAKFRHLSASQGSMPQGSYNGGSSFEPSPASRPSNYAPPAERAPKQPSQLMAGLSEWLGPASTQLQGLAVGTALGLLRDIVVKSVPKQLEGQMTEIINGLTTSLGGQVMKGSILGEQTNQQEQRWS</sequence>
<proteinExistence type="predicted"/>
<dbReference type="Proteomes" id="UP000315017">
    <property type="component" value="Chromosome"/>
</dbReference>
<evidence type="ECO:0000313" key="2">
    <source>
        <dbReference type="EMBL" id="QDU29687.1"/>
    </source>
</evidence>
<dbReference type="AlphaFoldDB" id="A0A517YHH2"/>